<organism evidence="2 3">
    <name type="scientific">Sporisorium scitamineum</name>
    <dbReference type="NCBI Taxonomy" id="49012"/>
    <lineage>
        <taxon>Eukaryota</taxon>
        <taxon>Fungi</taxon>
        <taxon>Dikarya</taxon>
        <taxon>Basidiomycota</taxon>
        <taxon>Ustilaginomycotina</taxon>
        <taxon>Ustilaginomycetes</taxon>
        <taxon>Ustilaginales</taxon>
        <taxon>Ustilaginaceae</taxon>
        <taxon>Sporisorium</taxon>
    </lineage>
</organism>
<accession>A0A0F7S5D1</accession>
<reference evidence="3" key="1">
    <citation type="submission" date="2014-06" db="EMBL/GenBank/DDBJ databases">
        <authorList>
            <person name="Berkman P.J."/>
        </authorList>
    </citation>
    <scope>NUCLEOTIDE SEQUENCE [LARGE SCALE GENOMIC DNA]</scope>
</reference>
<gene>
    <name evidence="2" type="primary">SSCI34000.1</name>
</gene>
<keyword evidence="3" id="KW-1185">Reference proteome</keyword>
<name>A0A0F7S5D1_9BASI</name>
<evidence type="ECO:0000313" key="3">
    <source>
        <dbReference type="Proteomes" id="UP000242770"/>
    </source>
</evidence>
<feature type="compositionally biased region" description="Basic and acidic residues" evidence="1">
    <location>
        <begin position="185"/>
        <end position="209"/>
    </location>
</feature>
<proteinExistence type="predicted"/>
<feature type="compositionally biased region" description="Polar residues" evidence="1">
    <location>
        <begin position="224"/>
        <end position="240"/>
    </location>
</feature>
<dbReference type="AlphaFoldDB" id="A0A0F7S5D1"/>
<protein>
    <submittedName>
        <fullName evidence="2">Uncharacterized protein</fullName>
    </submittedName>
</protein>
<dbReference type="Proteomes" id="UP000242770">
    <property type="component" value="Unassembled WGS sequence"/>
</dbReference>
<sequence length="273" mass="29582">MQLQDRAADLFALRTSSSFTPSTTFNDYSAPCIEDSLLMAAIRPAPPVELPMLTLDHILTDLETLPFSNALFALAQPAAQPSGSRTSTDLLQSFEAGVTPSSQKQYVELSHQLLASHRRAQRLNGERVSAAQVGLVLPSERKSRVEGEEELTRTDLLHAKVADLQTRVDAWEGALQQAVQAVESPARHGAAEEVKGSEAETSRVEHDAPESVESGMAHDHIEQTALTAPTSTVNPATLTQQRDDQKPPKADPPSATSAPEDVFEDDDPWNDLT</sequence>
<feature type="region of interest" description="Disordered" evidence="1">
    <location>
        <begin position="182"/>
        <end position="273"/>
    </location>
</feature>
<evidence type="ECO:0000313" key="2">
    <source>
        <dbReference type="EMBL" id="CDW97541.1"/>
    </source>
</evidence>
<dbReference type="EMBL" id="CCFA01001902">
    <property type="protein sequence ID" value="CDW97541.1"/>
    <property type="molecule type" value="Genomic_DNA"/>
</dbReference>
<feature type="compositionally biased region" description="Acidic residues" evidence="1">
    <location>
        <begin position="261"/>
        <end position="273"/>
    </location>
</feature>
<evidence type="ECO:0000256" key="1">
    <source>
        <dbReference type="SAM" id="MobiDB-lite"/>
    </source>
</evidence>